<dbReference type="InterPro" id="IPR019810">
    <property type="entry name" value="Citrate_synthase_AS"/>
</dbReference>
<dbReference type="AlphaFoldDB" id="A0A7J6T259"/>
<dbReference type="GO" id="GO:0046912">
    <property type="term" value="F:acyltransferase activity, acyl groups converted into alkyl on transfer"/>
    <property type="evidence" value="ECO:0007669"/>
    <property type="project" value="InterPro"/>
</dbReference>
<dbReference type="GO" id="GO:0005759">
    <property type="term" value="C:mitochondrial matrix"/>
    <property type="evidence" value="ECO:0007669"/>
    <property type="project" value="TreeGrafter"/>
</dbReference>
<organism evidence="4 5">
    <name type="scientific">Perkinsus olseni</name>
    <name type="common">Perkinsus atlanticus</name>
    <dbReference type="NCBI Taxonomy" id="32597"/>
    <lineage>
        <taxon>Eukaryota</taxon>
        <taxon>Sar</taxon>
        <taxon>Alveolata</taxon>
        <taxon>Perkinsozoa</taxon>
        <taxon>Perkinsea</taxon>
        <taxon>Perkinsida</taxon>
        <taxon>Perkinsidae</taxon>
        <taxon>Perkinsus</taxon>
    </lineage>
</organism>
<feature type="non-terminal residue" evidence="4">
    <location>
        <position position="118"/>
    </location>
</feature>
<dbReference type="PROSITE" id="PS00480">
    <property type="entry name" value="CITRATE_SYNTHASE"/>
    <property type="match status" value="1"/>
</dbReference>
<evidence type="ECO:0000256" key="2">
    <source>
        <dbReference type="ARBA" id="ARBA00022679"/>
    </source>
</evidence>
<dbReference type="PANTHER" id="PTHR11739">
    <property type="entry name" value="CITRATE SYNTHASE"/>
    <property type="match status" value="1"/>
</dbReference>
<dbReference type="InterPro" id="IPR016143">
    <property type="entry name" value="Citrate_synth-like_sm_a-sub"/>
</dbReference>
<dbReference type="Gene3D" id="1.10.580.10">
    <property type="entry name" value="Citrate Synthase, domain 1"/>
    <property type="match status" value="1"/>
</dbReference>
<reference evidence="4 5" key="1">
    <citation type="submission" date="2020-04" db="EMBL/GenBank/DDBJ databases">
        <title>Perkinsus olseni comparative genomics.</title>
        <authorList>
            <person name="Bogema D.R."/>
        </authorList>
    </citation>
    <scope>NUCLEOTIDE SEQUENCE [LARGE SCALE GENOMIC DNA]</scope>
    <source>
        <strain evidence="4">ATCC PRA-205</strain>
    </source>
</reference>
<dbReference type="Proteomes" id="UP000574390">
    <property type="component" value="Unassembled WGS sequence"/>
</dbReference>
<comment type="caution">
    <text evidence="4">The sequence shown here is derived from an EMBL/GenBank/DDBJ whole genome shotgun (WGS) entry which is preliminary data.</text>
</comment>
<proteinExistence type="inferred from homology"/>
<dbReference type="PRINTS" id="PR00143">
    <property type="entry name" value="CITRTSNTHASE"/>
</dbReference>
<dbReference type="GO" id="GO:0005975">
    <property type="term" value="P:carbohydrate metabolic process"/>
    <property type="evidence" value="ECO:0007669"/>
    <property type="project" value="TreeGrafter"/>
</dbReference>
<sequence length="118" mass="13276">EYHQRLGIEPSAESVTQYVKDTMAKGMVVPGYGHAVLRATDPRYVLEREFCLEHIADDPMFKLSEVCFETIPPILQATGKIQNPYPNVDALSGTMMQHYGLKESDYYTVTFAVSRTLG</sequence>
<dbReference type="GO" id="GO:0006099">
    <property type="term" value="P:tricarboxylic acid cycle"/>
    <property type="evidence" value="ECO:0007669"/>
    <property type="project" value="TreeGrafter"/>
</dbReference>
<dbReference type="InterPro" id="IPR016142">
    <property type="entry name" value="Citrate_synth-like_lrg_a-sub"/>
</dbReference>
<protein>
    <recommendedName>
        <fullName evidence="3">Citrate synthase</fullName>
    </recommendedName>
</protein>
<dbReference type="InterPro" id="IPR002020">
    <property type="entry name" value="Citrate_synthase"/>
</dbReference>
<keyword evidence="2 3" id="KW-0808">Transferase</keyword>
<dbReference type="InterPro" id="IPR036969">
    <property type="entry name" value="Citrate_synthase_sf"/>
</dbReference>
<gene>
    <name evidence="4" type="ORF">FOZ62_022215</name>
</gene>
<evidence type="ECO:0000313" key="5">
    <source>
        <dbReference type="Proteomes" id="UP000574390"/>
    </source>
</evidence>
<dbReference type="SUPFAM" id="SSF48256">
    <property type="entry name" value="Citrate synthase"/>
    <property type="match status" value="1"/>
</dbReference>
<name>A0A7J6T259_PEROL</name>
<comment type="similarity">
    <text evidence="1 3">Belongs to the citrate synthase family.</text>
</comment>
<accession>A0A7J6T259</accession>
<dbReference type="EMBL" id="JABANM010010668">
    <property type="protein sequence ID" value="KAF4738987.1"/>
    <property type="molecule type" value="Genomic_DNA"/>
</dbReference>
<dbReference type="Gene3D" id="1.10.230.10">
    <property type="entry name" value="Cytochrome P450-Terp, domain 2"/>
    <property type="match status" value="1"/>
</dbReference>
<feature type="non-terminal residue" evidence="4">
    <location>
        <position position="1"/>
    </location>
</feature>
<evidence type="ECO:0000256" key="3">
    <source>
        <dbReference type="RuleBase" id="RU000441"/>
    </source>
</evidence>
<dbReference type="PANTHER" id="PTHR11739:SF8">
    <property type="entry name" value="CITRATE SYNTHASE, MITOCHONDRIAL"/>
    <property type="match status" value="1"/>
</dbReference>
<dbReference type="Pfam" id="PF00285">
    <property type="entry name" value="Citrate_synt"/>
    <property type="match status" value="1"/>
</dbReference>
<evidence type="ECO:0000313" key="4">
    <source>
        <dbReference type="EMBL" id="KAF4738987.1"/>
    </source>
</evidence>
<evidence type="ECO:0000256" key="1">
    <source>
        <dbReference type="ARBA" id="ARBA00010566"/>
    </source>
</evidence>